<dbReference type="GO" id="GO:0000502">
    <property type="term" value="C:proteasome complex"/>
    <property type="evidence" value="ECO:0007669"/>
    <property type="project" value="UniProtKB-KW"/>
</dbReference>
<dbReference type="SUPFAM" id="SSF102712">
    <property type="entry name" value="JAB1/MPN domain"/>
    <property type="match status" value="1"/>
</dbReference>
<evidence type="ECO:0000313" key="2">
    <source>
        <dbReference type="Proteomes" id="UP001180453"/>
    </source>
</evidence>
<comment type="caution">
    <text evidence="1">The sequence shown here is derived from an EMBL/GenBank/DDBJ whole genome shotgun (WGS) entry which is preliminary data.</text>
</comment>
<organism evidence="1 2">
    <name type="scientific">Roseateles saccharophilus</name>
    <name type="common">Pseudomonas saccharophila</name>
    <dbReference type="NCBI Taxonomy" id="304"/>
    <lineage>
        <taxon>Bacteria</taxon>
        <taxon>Pseudomonadati</taxon>
        <taxon>Pseudomonadota</taxon>
        <taxon>Betaproteobacteria</taxon>
        <taxon>Burkholderiales</taxon>
        <taxon>Sphaerotilaceae</taxon>
        <taxon>Roseateles</taxon>
    </lineage>
</organism>
<reference evidence="1 2" key="1">
    <citation type="submission" date="2023-07" db="EMBL/GenBank/DDBJ databases">
        <title>Sorghum-associated microbial communities from plants grown in Nebraska, USA.</title>
        <authorList>
            <person name="Schachtman D."/>
        </authorList>
    </citation>
    <scope>NUCLEOTIDE SEQUENCE [LARGE SCALE GENOMIC DNA]</scope>
    <source>
        <strain evidence="1 2">BE314</strain>
    </source>
</reference>
<gene>
    <name evidence="1" type="ORF">J2X20_005811</name>
</gene>
<protein>
    <submittedName>
        <fullName evidence="1">Proteasome lid subunit RPN8/RPN11</fullName>
    </submittedName>
</protein>
<keyword evidence="2" id="KW-1185">Reference proteome</keyword>
<evidence type="ECO:0000313" key="1">
    <source>
        <dbReference type="EMBL" id="MDR7273126.1"/>
    </source>
</evidence>
<dbReference type="EMBL" id="JAVDXU010000008">
    <property type="protein sequence ID" value="MDR7273126.1"/>
    <property type="molecule type" value="Genomic_DNA"/>
</dbReference>
<dbReference type="Gene3D" id="3.40.140.10">
    <property type="entry name" value="Cytidine Deaminase, domain 2"/>
    <property type="match status" value="1"/>
</dbReference>
<dbReference type="Proteomes" id="UP001180453">
    <property type="component" value="Unassembled WGS sequence"/>
</dbReference>
<dbReference type="RefSeq" id="WP_310273157.1">
    <property type="nucleotide sequence ID" value="NZ_JAVDXU010000008.1"/>
</dbReference>
<name>A0ABU1YY14_ROSSA</name>
<accession>A0ABU1YY14</accession>
<proteinExistence type="predicted"/>
<sequence>MASKQIQIPLLTWRRLVGDLMARGSGTRETGAFLMGKKGDEGRAVVDYLCYDDLDRRALAHGIVEFHRGGFSKLWDVCKDRSLKVLADVHTHPTRDVRQSFTDKANPMLPVRGHVALILPKYGATSRWSLAPAGIYRFAGAGQWDTFHADAADCPVKLSLW</sequence>
<keyword evidence="1" id="KW-0647">Proteasome</keyword>